<evidence type="ECO:0000256" key="1">
    <source>
        <dbReference type="SAM" id="MobiDB-lite"/>
    </source>
</evidence>
<dbReference type="Gene3D" id="3.40.50.300">
    <property type="entry name" value="P-loop containing nucleotide triphosphate hydrolases"/>
    <property type="match status" value="1"/>
</dbReference>
<sequence length="383" mass="41658">MDASPEDLLKGVGARTRYSNAPPPPRRAISLAECGVRPDAEYLVKGLIRPMDLILVVGEPGAGKSILVPLLAHRIATGERFFGKRVRKGPVLYVAAEAGQDMRERFHALRERHGAADDLHLWPYPMDLLTEGSGDADMLREEARRLRAKLIIVDTLPAAFPGLEENEAVPMGRVRDTLRRLGRDTGAAVLAVHHPAKGGETSRGHGNLRGDAEVEFFVKGTGDAERTVTMNKNRNGTSAGTFSFSVSTVDLGEDSDGDRIIRPVAAESDDGGPRAAKLRRSKPTPEQAIMLRELENLVHDGAGEMGAPRSNMPQVRVIPRHLLRARLVASGWFTPDQLPEVLPESLPDQTKLSRAGYRAENKALSALQNKGYAGFSQTGVWLV</sequence>
<evidence type="ECO:0000259" key="2">
    <source>
        <dbReference type="SMART" id="SM00382"/>
    </source>
</evidence>
<reference evidence="3 4" key="1">
    <citation type="submission" date="2020-09" db="EMBL/GenBank/DDBJ databases">
        <title>Roseomonas.</title>
        <authorList>
            <person name="Zhu W."/>
        </authorList>
    </citation>
    <scope>NUCLEOTIDE SEQUENCE [LARGE SCALE GENOMIC DNA]</scope>
    <source>
        <strain evidence="3 4">1311</strain>
    </source>
</reference>
<dbReference type="EMBL" id="JACTNF010000001">
    <property type="protein sequence ID" value="MBO1073359.1"/>
    <property type="molecule type" value="Genomic_DNA"/>
</dbReference>
<dbReference type="Proteomes" id="UP001518990">
    <property type="component" value="Unassembled WGS sequence"/>
</dbReference>
<dbReference type="RefSeq" id="WP_207444959.1">
    <property type="nucleotide sequence ID" value="NZ_JACTNF010000001.1"/>
</dbReference>
<feature type="region of interest" description="Disordered" evidence="1">
    <location>
        <begin position="1"/>
        <end position="24"/>
    </location>
</feature>
<dbReference type="SUPFAM" id="SSF52540">
    <property type="entry name" value="P-loop containing nucleoside triphosphate hydrolases"/>
    <property type="match status" value="1"/>
</dbReference>
<comment type="caution">
    <text evidence="3">The sequence shown here is derived from an EMBL/GenBank/DDBJ whole genome shotgun (WGS) entry which is preliminary data.</text>
</comment>
<dbReference type="InterPro" id="IPR027417">
    <property type="entry name" value="P-loop_NTPase"/>
</dbReference>
<protein>
    <submittedName>
        <fullName evidence="3">AAA family ATPase</fullName>
    </submittedName>
</protein>
<dbReference type="Pfam" id="PF13481">
    <property type="entry name" value="AAA_25"/>
    <property type="match status" value="1"/>
</dbReference>
<accession>A0ABS3K7C8</accession>
<evidence type="ECO:0000313" key="4">
    <source>
        <dbReference type="Proteomes" id="UP001518990"/>
    </source>
</evidence>
<name>A0ABS3K7C8_9PROT</name>
<dbReference type="InterPro" id="IPR003593">
    <property type="entry name" value="AAA+_ATPase"/>
</dbReference>
<organism evidence="3 4">
    <name type="scientific">Roseomonas marmotae</name>
    <dbReference type="NCBI Taxonomy" id="2768161"/>
    <lineage>
        <taxon>Bacteria</taxon>
        <taxon>Pseudomonadati</taxon>
        <taxon>Pseudomonadota</taxon>
        <taxon>Alphaproteobacteria</taxon>
        <taxon>Acetobacterales</taxon>
        <taxon>Roseomonadaceae</taxon>
        <taxon>Roseomonas</taxon>
    </lineage>
</organism>
<keyword evidence="4" id="KW-1185">Reference proteome</keyword>
<proteinExistence type="predicted"/>
<dbReference type="SMART" id="SM00382">
    <property type="entry name" value="AAA"/>
    <property type="match status" value="1"/>
</dbReference>
<evidence type="ECO:0000313" key="3">
    <source>
        <dbReference type="EMBL" id="MBO1073359.1"/>
    </source>
</evidence>
<feature type="region of interest" description="Disordered" evidence="1">
    <location>
        <begin position="264"/>
        <end position="284"/>
    </location>
</feature>
<feature type="domain" description="AAA+ ATPase" evidence="2">
    <location>
        <begin position="50"/>
        <end position="223"/>
    </location>
</feature>
<gene>
    <name evidence="3" type="ORF">IAI60_01905</name>
</gene>